<dbReference type="RefSeq" id="WP_093212913.1">
    <property type="nucleotide sequence ID" value="NZ_FNFL01000002.1"/>
</dbReference>
<dbReference type="InterPro" id="IPR011330">
    <property type="entry name" value="Glyco_hydro/deAcase_b/a-brl"/>
</dbReference>
<protein>
    <recommendedName>
        <fullName evidence="1">5-oxoprolinase subunit A</fullName>
        <shortName evidence="1">5-OPase subunit A</shortName>
        <ecNumber evidence="1">3.5.2.9</ecNumber>
    </recommendedName>
    <alternativeName>
        <fullName evidence="1">5-oxoprolinase (ATP-hydrolyzing) subunit A</fullName>
    </alternativeName>
</protein>
<dbReference type="SUPFAM" id="SSF88713">
    <property type="entry name" value="Glycoside hydrolase/deacetylase"/>
    <property type="match status" value="1"/>
</dbReference>
<evidence type="ECO:0000313" key="2">
    <source>
        <dbReference type="EMBL" id="SDK02745.1"/>
    </source>
</evidence>
<keyword evidence="1" id="KW-0547">Nucleotide-binding</keyword>
<dbReference type="Proteomes" id="UP000198694">
    <property type="component" value="Unassembled WGS sequence"/>
</dbReference>
<dbReference type="STRING" id="407036.SAMN05216243_1646"/>
<proteinExistence type="inferred from homology"/>
<dbReference type="EMBL" id="FNFL01000002">
    <property type="protein sequence ID" value="SDK02745.1"/>
    <property type="molecule type" value="Genomic_DNA"/>
</dbReference>
<gene>
    <name evidence="1" type="primary">pxpA</name>
    <name evidence="2" type="ORF">SAMN05216243_1646</name>
</gene>
<keyword evidence="1" id="KW-0378">Hydrolase</keyword>
<dbReference type="PANTHER" id="PTHR30292">
    <property type="entry name" value="UNCHARACTERIZED PROTEIN YBGL-RELATED"/>
    <property type="match status" value="1"/>
</dbReference>
<organism evidence="2 3">
    <name type="scientific">Sediminibacillus albus</name>
    <dbReference type="NCBI Taxonomy" id="407036"/>
    <lineage>
        <taxon>Bacteria</taxon>
        <taxon>Bacillati</taxon>
        <taxon>Bacillota</taxon>
        <taxon>Bacilli</taxon>
        <taxon>Bacillales</taxon>
        <taxon>Bacillaceae</taxon>
        <taxon>Sediminibacillus</taxon>
    </lineage>
</organism>
<dbReference type="GO" id="GO:0005975">
    <property type="term" value="P:carbohydrate metabolic process"/>
    <property type="evidence" value="ECO:0007669"/>
    <property type="project" value="InterPro"/>
</dbReference>
<dbReference type="GO" id="GO:0017168">
    <property type="term" value="F:5-oxoprolinase (ATP-hydrolyzing) activity"/>
    <property type="evidence" value="ECO:0007669"/>
    <property type="project" value="UniProtKB-UniRule"/>
</dbReference>
<dbReference type="GO" id="GO:0005524">
    <property type="term" value="F:ATP binding"/>
    <property type="evidence" value="ECO:0007669"/>
    <property type="project" value="UniProtKB-UniRule"/>
</dbReference>
<dbReference type="Gene3D" id="3.20.20.370">
    <property type="entry name" value="Glycoside hydrolase/deacetylase"/>
    <property type="match status" value="1"/>
</dbReference>
<evidence type="ECO:0000313" key="3">
    <source>
        <dbReference type="Proteomes" id="UP000198694"/>
    </source>
</evidence>
<keyword evidence="1" id="KW-0067">ATP-binding</keyword>
<dbReference type="HAMAP" id="MF_00691">
    <property type="entry name" value="PxpA"/>
    <property type="match status" value="1"/>
</dbReference>
<keyword evidence="3" id="KW-1185">Reference proteome</keyword>
<comment type="similarity">
    <text evidence="1">Belongs to the LamB/PxpA family.</text>
</comment>
<evidence type="ECO:0000256" key="1">
    <source>
        <dbReference type="HAMAP-Rule" id="MF_00691"/>
    </source>
</evidence>
<dbReference type="InterPro" id="IPR005501">
    <property type="entry name" value="LamB/YcsF/PxpA-like"/>
</dbReference>
<comment type="catalytic activity">
    <reaction evidence="1">
        <text>5-oxo-L-proline + ATP + 2 H2O = L-glutamate + ADP + phosphate + H(+)</text>
        <dbReference type="Rhea" id="RHEA:10348"/>
        <dbReference type="ChEBI" id="CHEBI:15377"/>
        <dbReference type="ChEBI" id="CHEBI:15378"/>
        <dbReference type="ChEBI" id="CHEBI:29985"/>
        <dbReference type="ChEBI" id="CHEBI:30616"/>
        <dbReference type="ChEBI" id="CHEBI:43474"/>
        <dbReference type="ChEBI" id="CHEBI:58402"/>
        <dbReference type="ChEBI" id="CHEBI:456216"/>
        <dbReference type="EC" id="3.5.2.9"/>
    </reaction>
</comment>
<accession>A0A1G8YKQ2</accession>
<comment type="function">
    <text evidence="1">Catalyzes the cleavage of 5-oxoproline to form L-glutamate coupled to the hydrolysis of ATP to ADP and inorganic phosphate.</text>
</comment>
<sequence>MFTADLNCDMGESYGPYTLGSDKQLIPFISSANIACGYHAGDPQIMEETVKLAIDNQVKIGAHPGFPDLNGFGRRFLQVTPKQAYQMVIYQIGALSGFVHAAKASLSHVKPHGALYNIAAQDKEIARAIAQAIADYNPDLTLYGLANSELTKAGERIGLKVAHEVFADRTYQDDGSLTPRDQPHALLPDEQSAVIQVIDMLKTGTVATVQGARIPIKADTICIHGDSPYAAAFVRRIHQRFAEEGIHLNKNNS</sequence>
<dbReference type="NCBIfam" id="NF003814">
    <property type="entry name" value="PRK05406.1-3"/>
    <property type="match status" value="1"/>
</dbReference>
<dbReference type="PANTHER" id="PTHR30292:SF0">
    <property type="entry name" value="5-OXOPROLINASE SUBUNIT A"/>
    <property type="match status" value="1"/>
</dbReference>
<dbReference type="AlphaFoldDB" id="A0A1G8YKQ2"/>
<dbReference type="Pfam" id="PF03746">
    <property type="entry name" value="LamB_YcsF"/>
    <property type="match status" value="1"/>
</dbReference>
<name>A0A1G8YKQ2_9BACI</name>
<dbReference type="OrthoDB" id="9773478at2"/>
<dbReference type="NCBIfam" id="NF003816">
    <property type="entry name" value="PRK05406.1-5"/>
    <property type="match status" value="1"/>
</dbReference>
<comment type="subunit">
    <text evidence="1">Forms a complex composed of PxpA, PxpB and PxpC.</text>
</comment>
<dbReference type="EC" id="3.5.2.9" evidence="1"/>
<dbReference type="CDD" id="cd10787">
    <property type="entry name" value="LamB_YcsF_like"/>
    <property type="match status" value="1"/>
</dbReference>
<reference evidence="2 3" key="1">
    <citation type="submission" date="2016-10" db="EMBL/GenBank/DDBJ databases">
        <authorList>
            <person name="de Groot N.N."/>
        </authorList>
    </citation>
    <scope>NUCLEOTIDE SEQUENCE [LARGE SCALE GENOMIC DNA]</scope>
    <source>
        <strain evidence="2 3">CGMCC 1.6502</strain>
    </source>
</reference>